<reference evidence="1 2" key="1">
    <citation type="submission" date="2020-02" db="EMBL/GenBank/DDBJ databases">
        <authorList>
            <person name="Ferguson B K."/>
        </authorList>
    </citation>
    <scope>NUCLEOTIDE SEQUENCE [LARGE SCALE GENOMIC DNA]</scope>
</reference>
<sequence length="81" mass="9011">MFRKLSILTKARYVSCFAGCCFVTFYTRQAALAAQNALHNIKTFHGVCVEFTPGVAPASRGHSVTHCLSFFFSAHQLRIII</sequence>
<accession>A0A6H5IEA4</accession>
<evidence type="ECO:0008006" key="3">
    <source>
        <dbReference type="Google" id="ProtNLM"/>
    </source>
</evidence>
<proteinExistence type="predicted"/>
<dbReference type="EMBL" id="CADCXV010000724">
    <property type="protein sequence ID" value="CAB0033780.1"/>
    <property type="molecule type" value="Genomic_DNA"/>
</dbReference>
<keyword evidence="2" id="KW-1185">Reference proteome</keyword>
<organism evidence="1 2">
    <name type="scientific">Trichogramma brassicae</name>
    <dbReference type="NCBI Taxonomy" id="86971"/>
    <lineage>
        <taxon>Eukaryota</taxon>
        <taxon>Metazoa</taxon>
        <taxon>Ecdysozoa</taxon>
        <taxon>Arthropoda</taxon>
        <taxon>Hexapoda</taxon>
        <taxon>Insecta</taxon>
        <taxon>Pterygota</taxon>
        <taxon>Neoptera</taxon>
        <taxon>Endopterygota</taxon>
        <taxon>Hymenoptera</taxon>
        <taxon>Apocrita</taxon>
        <taxon>Proctotrupomorpha</taxon>
        <taxon>Chalcidoidea</taxon>
        <taxon>Trichogrammatidae</taxon>
        <taxon>Trichogramma</taxon>
    </lineage>
</organism>
<evidence type="ECO:0000313" key="2">
    <source>
        <dbReference type="Proteomes" id="UP000479190"/>
    </source>
</evidence>
<protein>
    <recommendedName>
        <fullName evidence="3">RRM domain-containing protein</fullName>
    </recommendedName>
</protein>
<dbReference type="AlphaFoldDB" id="A0A6H5IEA4"/>
<dbReference type="InterPro" id="IPR035979">
    <property type="entry name" value="RBD_domain_sf"/>
</dbReference>
<dbReference type="SUPFAM" id="SSF54928">
    <property type="entry name" value="RNA-binding domain, RBD"/>
    <property type="match status" value="1"/>
</dbReference>
<gene>
    <name evidence="1" type="ORF">TBRA_LOCUS5678</name>
</gene>
<dbReference type="GO" id="GO:0003676">
    <property type="term" value="F:nucleic acid binding"/>
    <property type="evidence" value="ECO:0007669"/>
    <property type="project" value="InterPro"/>
</dbReference>
<name>A0A6H5IEA4_9HYME</name>
<dbReference type="Proteomes" id="UP000479190">
    <property type="component" value="Unassembled WGS sequence"/>
</dbReference>
<dbReference type="Gene3D" id="3.30.70.330">
    <property type="match status" value="1"/>
</dbReference>
<evidence type="ECO:0000313" key="1">
    <source>
        <dbReference type="EMBL" id="CAB0033780.1"/>
    </source>
</evidence>
<dbReference type="InterPro" id="IPR012677">
    <property type="entry name" value="Nucleotide-bd_a/b_plait_sf"/>
</dbReference>